<dbReference type="Gene3D" id="1.10.10.10">
    <property type="entry name" value="Winged helix-like DNA-binding domain superfamily/Winged helix DNA-binding domain"/>
    <property type="match status" value="1"/>
</dbReference>
<dbReference type="CDD" id="cd05013">
    <property type="entry name" value="SIS_RpiR"/>
    <property type="match status" value="1"/>
</dbReference>
<dbReference type="PROSITE" id="PS51464">
    <property type="entry name" value="SIS"/>
    <property type="match status" value="1"/>
</dbReference>
<dbReference type="PANTHER" id="PTHR30514">
    <property type="entry name" value="GLUCOKINASE"/>
    <property type="match status" value="1"/>
</dbReference>
<evidence type="ECO:0000313" key="7">
    <source>
        <dbReference type="EMBL" id="API56029.1"/>
    </source>
</evidence>
<evidence type="ECO:0000256" key="1">
    <source>
        <dbReference type="ARBA" id="ARBA00023015"/>
    </source>
</evidence>
<dbReference type="Gene3D" id="3.40.50.10490">
    <property type="entry name" value="Glucose-6-phosphate isomerase like protein, domain 1"/>
    <property type="match status" value="1"/>
</dbReference>
<dbReference type="Pfam" id="PF01418">
    <property type="entry name" value="HTH_6"/>
    <property type="match status" value="1"/>
</dbReference>
<dbReference type="PROSITE" id="PS51071">
    <property type="entry name" value="HTH_RPIR"/>
    <property type="match status" value="1"/>
</dbReference>
<sequence length="291" mass="31835">MNTENFDTKAVGPRIRMMMPLLTPLEAKVVDTVFALRDFSDDTSLKQIADDAGVSEAMVVKITKKLGFAGYRDFRAAVSQYNRQPTAEMHQELSVDDTSQEIVQKVFRTSINALEETLSILDMEAFDRAADLIHRAKNRDFYGVGGSAQIARDVSHKFLRIGVRASVFDDSHMMLMSASLLVDGDIAIGFSHSGNTTAVIEAIQLARRNGARTIAITNYNSSALAQAADVVLCSTAQGSPLMGENAAARIAQLNILDAVFVAVAQRDYKAAERNLERTMSAVTSKRKDRLP</sequence>
<name>A0A1L3ZI91_RHILE</name>
<dbReference type="InterPro" id="IPR035472">
    <property type="entry name" value="RpiR-like_SIS"/>
</dbReference>
<dbReference type="GO" id="GO:0097367">
    <property type="term" value="F:carbohydrate derivative binding"/>
    <property type="evidence" value="ECO:0007669"/>
    <property type="project" value="InterPro"/>
</dbReference>
<keyword evidence="2" id="KW-0238">DNA-binding</keyword>
<evidence type="ECO:0000256" key="2">
    <source>
        <dbReference type="ARBA" id="ARBA00023125"/>
    </source>
</evidence>
<dbReference type="GO" id="GO:0003677">
    <property type="term" value="F:DNA binding"/>
    <property type="evidence" value="ECO:0007669"/>
    <property type="project" value="UniProtKB-KW"/>
</dbReference>
<evidence type="ECO:0000256" key="3">
    <source>
        <dbReference type="ARBA" id="ARBA00023163"/>
    </source>
</evidence>
<organism evidence="6 8">
    <name type="scientific">Rhizobium leguminosarum</name>
    <dbReference type="NCBI Taxonomy" id="384"/>
    <lineage>
        <taxon>Bacteria</taxon>
        <taxon>Pseudomonadati</taxon>
        <taxon>Pseudomonadota</taxon>
        <taxon>Alphaproteobacteria</taxon>
        <taxon>Hyphomicrobiales</taxon>
        <taxon>Rhizobiaceae</taxon>
        <taxon>Rhizobium/Agrobacterium group</taxon>
        <taxon>Rhizobium</taxon>
    </lineage>
</organism>
<dbReference type="EMBL" id="CP018229">
    <property type="protein sequence ID" value="API56029.1"/>
    <property type="molecule type" value="Genomic_DNA"/>
</dbReference>
<dbReference type="SUPFAM" id="SSF46689">
    <property type="entry name" value="Homeodomain-like"/>
    <property type="match status" value="1"/>
</dbReference>
<dbReference type="InterPro" id="IPR036388">
    <property type="entry name" value="WH-like_DNA-bd_sf"/>
</dbReference>
<dbReference type="GO" id="GO:0003700">
    <property type="term" value="F:DNA-binding transcription factor activity"/>
    <property type="evidence" value="ECO:0007669"/>
    <property type="project" value="InterPro"/>
</dbReference>
<keyword evidence="6" id="KW-0614">Plasmid</keyword>
<accession>A0A1L3ZI91</accession>
<dbReference type="EMBL" id="CP018229">
    <property type="protein sequence ID" value="API55353.1"/>
    <property type="molecule type" value="Genomic_DNA"/>
</dbReference>
<dbReference type="SUPFAM" id="SSF53697">
    <property type="entry name" value="SIS domain"/>
    <property type="match status" value="1"/>
</dbReference>
<dbReference type="InterPro" id="IPR047640">
    <property type="entry name" value="RpiR-like"/>
</dbReference>
<dbReference type="InterPro" id="IPR001347">
    <property type="entry name" value="SIS_dom"/>
</dbReference>
<geneLocation type="plasmid" evidence="6">
    <name>unnamed1</name>
</geneLocation>
<dbReference type="InterPro" id="IPR046348">
    <property type="entry name" value="SIS_dom_sf"/>
</dbReference>
<dbReference type="GO" id="GO:1901135">
    <property type="term" value="P:carbohydrate derivative metabolic process"/>
    <property type="evidence" value="ECO:0007669"/>
    <property type="project" value="InterPro"/>
</dbReference>
<feature type="domain" description="SIS" evidence="5">
    <location>
        <begin position="129"/>
        <end position="269"/>
    </location>
</feature>
<dbReference type="InterPro" id="IPR009057">
    <property type="entry name" value="Homeodomain-like_sf"/>
</dbReference>
<dbReference type="InterPro" id="IPR000281">
    <property type="entry name" value="HTH_RpiR"/>
</dbReference>
<dbReference type="AlphaFoldDB" id="A0A1L3ZI91"/>
<feature type="domain" description="HTH rpiR-type" evidence="4">
    <location>
        <begin position="9"/>
        <end position="85"/>
    </location>
</feature>
<dbReference type="PANTHER" id="PTHR30514:SF1">
    <property type="entry name" value="HTH-TYPE TRANSCRIPTIONAL REGULATOR HEXR-RELATED"/>
    <property type="match status" value="1"/>
</dbReference>
<evidence type="ECO:0000313" key="8">
    <source>
        <dbReference type="Proteomes" id="UP000183050"/>
    </source>
</evidence>
<dbReference type="Proteomes" id="UP000183050">
    <property type="component" value="Plasmid unnamed1"/>
</dbReference>
<evidence type="ECO:0000313" key="6">
    <source>
        <dbReference type="EMBL" id="API55353.1"/>
    </source>
</evidence>
<proteinExistence type="predicted"/>
<dbReference type="Pfam" id="PF01380">
    <property type="entry name" value="SIS"/>
    <property type="match status" value="1"/>
</dbReference>
<evidence type="ECO:0000259" key="4">
    <source>
        <dbReference type="PROSITE" id="PS51071"/>
    </source>
</evidence>
<reference evidence="6 8" key="1">
    <citation type="submission" date="2016-11" db="EMBL/GenBank/DDBJ databases">
        <title>Rhizobium leguminosarum bv. viciae strain Vaf12 isolated from Vavilovia formosa root nodules from Russia, Dagestan.</title>
        <authorList>
            <person name="Kimeklis A."/>
        </authorList>
    </citation>
    <scope>NUCLEOTIDE SEQUENCE [LARGE SCALE GENOMIC DNA]</scope>
    <source>
        <strain evidence="6 8">Vaf-108</strain>
        <plasmid evidence="8">Plasmid unnamed1</plasmid>
        <plasmid evidence="6">unnamed1</plasmid>
    </source>
</reference>
<protein>
    <submittedName>
        <fullName evidence="6">RpiR family transcriptional regulator</fullName>
    </submittedName>
</protein>
<dbReference type="RefSeq" id="WP_072641028.1">
    <property type="nucleotide sequence ID" value="NZ_CP018229.1"/>
</dbReference>
<evidence type="ECO:0000259" key="5">
    <source>
        <dbReference type="PROSITE" id="PS51464"/>
    </source>
</evidence>
<dbReference type="NCBIfam" id="NF008458">
    <property type="entry name" value="PRK11337.1"/>
    <property type="match status" value="1"/>
</dbReference>
<gene>
    <name evidence="6" type="ORF">BMW22_27965</name>
    <name evidence="7" type="ORF">BMW22_31970</name>
</gene>
<keyword evidence="3" id="KW-0804">Transcription</keyword>
<keyword evidence="1" id="KW-0805">Transcription regulation</keyword>